<dbReference type="EMBL" id="CP084166">
    <property type="protein sequence ID" value="UJG40605.1"/>
    <property type="molecule type" value="Genomic_DNA"/>
</dbReference>
<organism evidence="1">
    <name type="scientific">Candidatus Heimdallarchaeum aukensis</name>
    <dbReference type="NCBI Taxonomy" id="2876573"/>
    <lineage>
        <taxon>Archaea</taxon>
        <taxon>Promethearchaeati</taxon>
        <taxon>Candidatus Heimdallarchaeota</taxon>
        <taxon>Candidatus Heimdallarchaeia (ex Rinke et al. 2021) (nom. nud.)</taxon>
        <taxon>Candidatus Heimdallarchaeales</taxon>
        <taxon>Candidatus Heimdallarchaeaceae</taxon>
        <taxon>Candidatus Heimdallarchaeum</taxon>
    </lineage>
</organism>
<dbReference type="GO" id="GO:0016491">
    <property type="term" value="F:oxidoreductase activity"/>
    <property type="evidence" value="ECO:0007669"/>
    <property type="project" value="TreeGrafter"/>
</dbReference>
<dbReference type="SUPFAM" id="SSF48371">
    <property type="entry name" value="ARM repeat"/>
    <property type="match status" value="2"/>
</dbReference>
<protein>
    <submittedName>
        <fullName evidence="1">HEAT repeat domain-containing protein</fullName>
    </submittedName>
</protein>
<dbReference type="PANTHER" id="PTHR12697">
    <property type="entry name" value="PBS LYASE HEAT-LIKE PROTEIN"/>
    <property type="match status" value="1"/>
</dbReference>
<accession>A0A9Y1BKK9</accession>
<dbReference type="InterPro" id="IPR011989">
    <property type="entry name" value="ARM-like"/>
</dbReference>
<name>A0A9Y1BKK9_9ARCH</name>
<dbReference type="Proteomes" id="UP001201020">
    <property type="component" value="Chromosome"/>
</dbReference>
<dbReference type="InterPro" id="IPR004155">
    <property type="entry name" value="PBS_lyase_HEAT"/>
</dbReference>
<reference evidence="1" key="1">
    <citation type="journal article" date="2022" name="Nat. Microbiol.">
        <title>Unique mobile elements and scalable gene flow at the prokaryote-eukaryote boundary revealed by circularized Asgard archaea genomes.</title>
        <authorList>
            <person name="Wu F."/>
            <person name="Speth D.R."/>
            <person name="Philosof A."/>
            <person name="Cremiere A."/>
            <person name="Narayanan A."/>
            <person name="Barco R.A."/>
            <person name="Connon S.A."/>
            <person name="Amend J.P."/>
            <person name="Antoshechkin I.A."/>
            <person name="Orphan V.J."/>
        </authorList>
    </citation>
    <scope>NUCLEOTIDE SEQUENCE</scope>
    <source>
        <strain evidence="1">PM71</strain>
    </source>
</reference>
<gene>
    <name evidence="1" type="ORF">K9W45_12315</name>
</gene>
<dbReference type="SMART" id="SM00567">
    <property type="entry name" value="EZ_HEAT"/>
    <property type="match status" value="2"/>
</dbReference>
<dbReference type="PANTHER" id="PTHR12697:SF5">
    <property type="entry name" value="DEOXYHYPUSINE HYDROXYLASE"/>
    <property type="match status" value="1"/>
</dbReference>
<evidence type="ECO:0000313" key="1">
    <source>
        <dbReference type="EMBL" id="UJG40605.1"/>
    </source>
</evidence>
<dbReference type="InterPro" id="IPR016024">
    <property type="entry name" value="ARM-type_fold"/>
</dbReference>
<dbReference type="Pfam" id="PF13646">
    <property type="entry name" value="HEAT_2"/>
    <property type="match status" value="1"/>
</dbReference>
<dbReference type="AlphaFoldDB" id="A0A9Y1BKK9"/>
<dbReference type="Gene3D" id="1.25.10.10">
    <property type="entry name" value="Leucine-rich Repeat Variant"/>
    <property type="match status" value="3"/>
</dbReference>
<proteinExistence type="predicted"/>
<sequence length="784" mass="88730">MKNIDVELRDLLRTGKKESIDINNLKKLKSIILFLNDEDREIRRTTQEILLSAPIIPVSEIVDLYLSTESEYVADFIVENLNIFLIDLVDRFSNKIDSIIVSELIKKIPVKDLFATLVEIAEITPISAKKAELIIRTCYPSFSESMNSLISYDFIENFKKEIKKLLSIRLKENDKNITTLVLKTACFFPELPPLIEKELINIINHSDIEEHIIYATTALINVENKKNAQILANRLKNGKDSEKVKLAIIESLGNIGNPKIAPIMIELFDEGGQIAYSTSKSLGSMGVEVLPYLVQALKEDRYIPNIVESMKRIGSASFEYLMTSLEKERNIQIRKNIAHCLTLVMHEQYGYEGTIKLLTNELAGKNRELVEAVTQALINLGTPSIEYLIDELNDKDRELRKNAVKILEHFGEGNIEIALDGLLETDEDRVGTLSIILYVYHPDERLRKLGYSFAVHKGNLRAKKTDKLLEILTDALNEIDPYIRIRSCDILVFFKSKAIPHLTKLLSDPNILVKRKAAEALRTIKSKRALIALMNAATDKDPIVSEISTRALGELGDPGVVDIILGNLKRNSQAIYEASVYALSQLGTPILHKITKELSSSNKKVVDGIVDAISKIGTVGLEILIKKYLEENGRRVAQIERIIGKMGETAIPAILEIYEKTSDSQNKEKLLRLRAKIKDTSVTKEIVEKLQKPASKKTAIELINLIGIECVNKIVDELLKLEQNKVKRIFTKNIKIEPKILVSIIKELKLREQQQLALHLINQNQRTLKKFVSENPEFESLFEE</sequence>